<dbReference type="EMBL" id="JBHUHR010000040">
    <property type="protein sequence ID" value="MFD2036384.1"/>
    <property type="molecule type" value="Genomic_DNA"/>
</dbReference>
<dbReference type="PROSITE" id="PS51352">
    <property type="entry name" value="THIOREDOXIN_2"/>
    <property type="match status" value="1"/>
</dbReference>
<reference evidence="7" key="1">
    <citation type="journal article" date="2019" name="Int. J. Syst. Evol. Microbiol.">
        <title>The Global Catalogue of Microorganisms (GCM) 10K type strain sequencing project: providing services to taxonomists for standard genome sequencing and annotation.</title>
        <authorList>
            <consortium name="The Broad Institute Genomics Platform"/>
            <consortium name="The Broad Institute Genome Sequencing Center for Infectious Disease"/>
            <person name="Wu L."/>
            <person name="Ma J."/>
        </authorList>
    </citation>
    <scope>NUCLEOTIDE SEQUENCE [LARGE SCALE GENOMIC DNA]</scope>
    <source>
        <strain evidence="7">CGMCC 1.15180</strain>
    </source>
</reference>
<dbReference type="Gene3D" id="3.40.30.10">
    <property type="entry name" value="Glutaredoxin"/>
    <property type="match status" value="1"/>
</dbReference>
<evidence type="ECO:0000256" key="2">
    <source>
        <dbReference type="ARBA" id="ARBA00022748"/>
    </source>
</evidence>
<sequence length="431" mass="49203">MKKQFTLLITMLLSICALGQQKLEPLDIGDKIPNLKFENVLNHPDGEILLSDYKGKLLILDFWATWCAPCVASFPKLDSLDKAFGDDLAILPVTYQDKEEVEKLFSRMAKLKDISKPMIYGDDILRGMFPHNSLPYYVWMDQEGKVLAFTSSEEINAQKIQNALAGELSGIRNRKQQANTFDKNLPIKEQIGTNIPIQFQSSLWGYVPGFPSMASAGSLFKEEEKTIRIFFTNVHLMHLYRYAYRTGGTAINIKNIEIKTDKVGPFEDLSHKGNAQIEDWKESNNVFTYELELDRNHKDKVWEVFKADLETRFPQYKAVVELKEKPCYALVAKENHNLKTKGGQPFQSITPYEATLQNTSLNYLISSLNLKYFQHLDKMILNQTGIIGPVDLHLQCNMSNVDEINKALEAYGLEIIETTSEQEILLITDNN</sequence>
<keyword evidence="2" id="KW-0201">Cytochrome c-type biogenesis</keyword>
<comment type="caution">
    <text evidence="6">The sequence shown here is derived from an EMBL/GenBank/DDBJ whole genome shotgun (WGS) entry which is preliminary data.</text>
</comment>
<dbReference type="InterPro" id="IPR050553">
    <property type="entry name" value="Thioredoxin_ResA/DsbE_sf"/>
</dbReference>
<dbReference type="PANTHER" id="PTHR42852:SF6">
    <property type="entry name" value="THIOL:DISULFIDE INTERCHANGE PROTEIN DSBE"/>
    <property type="match status" value="1"/>
</dbReference>
<proteinExistence type="predicted"/>
<dbReference type="InterPro" id="IPR013766">
    <property type="entry name" value="Thioredoxin_domain"/>
</dbReference>
<keyword evidence="4" id="KW-0676">Redox-active center</keyword>
<evidence type="ECO:0000313" key="6">
    <source>
        <dbReference type="EMBL" id="MFD2036384.1"/>
    </source>
</evidence>
<evidence type="ECO:0000256" key="1">
    <source>
        <dbReference type="ARBA" id="ARBA00004196"/>
    </source>
</evidence>
<dbReference type="Pfam" id="PF00578">
    <property type="entry name" value="AhpC-TSA"/>
    <property type="match status" value="1"/>
</dbReference>
<dbReference type="CDD" id="cd02966">
    <property type="entry name" value="TlpA_like_family"/>
    <property type="match status" value="1"/>
</dbReference>
<dbReference type="PANTHER" id="PTHR42852">
    <property type="entry name" value="THIOL:DISULFIDE INTERCHANGE PROTEIN DSBE"/>
    <property type="match status" value="1"/>
</dbReference>
<dbReference type="InterPro" id="IPR017937">
    <property type="entry name" value="Thioredoxin_CS"/>
</dbReference>
<dbReference type="InterPro" id="IPR000866">
    <property type="entry name" value="AhpC/TSA"/>
</dbReference>
<dbReference type="Proteomes" id="UP001597361">
    <property type="component" value="Unassembled WGS sequence"/>
</dbReference>
<dbReference type="RefSeq" id="WP_376887415.1">
    <property type="nucleotide sequence ID" value="NZ_JBHUHR010000040.1"/>
</dbReference>
<protein>
    <submittedName>
        <fullName evidence="6">TlpA family protein disulfide reductase</fullName>
    </submittedName>
</protein>
<evidence type="ECO:0000313" key="7">
    <source>
        <dbReference type="Proteomes" id="UP001597361"/>
    </source>
</evidence>
<gene>
    <name evidence="6" type="ORF">ACFSKL_16385</name>
</gene>
<dbReference type="SUPFAM" id="SSF52833">
    <property type="entry name" value="Thioredoxin-like"/>
    <property type="match status" value="1"/>
</dbReference>
<dbReference type="PROSITE" id="PS00194">
    <property type="entry name" value="THIOREDOXIN_1"/>
    <property type="match status" value="1"/>
</dbReference>
<feature type="domain" description="Thioredoxin" evidence="5">
    <location>
        <begin position="26"/>
        <end position="169"/>
    </location>
</feature>
<keyword evidence="3" id="KW-1015">Disulfide bond</keyword>
<organism evidence="6 7">
    <name type="scientific">Belliella marina</name>
    <dbReference type="NCBI Taxonomy" id="1644146"/>
    <lineage>
        <taxon>Bacteria</taxon>
        <taxon>Pseudomonadati</taxon>
        <taxon>Bacteroidota</taxon>
        <taxon>Cytophagia</taxon>
        <taxon>Cytophagales</taxon>
        <taxon>Cyclobacteriaceae</taxon>
        <taxon>Belliella</taxon>
    </lineage>
</organism>
<accession>A0ABW4VNU9</accession>
<evidence type="ECO:0000259" key="5">
    <source>
        <dbReference type="PROSITE" id="PS51352"/>
    </source>
</evidence>
<comment type="subcellular location">
    <subcellularLocation>
        <location evidence="1">Cell envelope</location>
    </subcellularLocation>
</comment>
<name>A0ABW4VNU9_9BACT</name>
<keyword evidence="7" id="KW-1185">Reference proteome</keyword>
<evidence type="ECO:0000256" key="3">
    <source>
        <dbReference type="ARBA" id="ARBA00023157"/>
    </source>
</evidence>
<dbReference type="InterPro" id="IPR036249">
    <property type="entry name" value="Thioredoxin-like_sf"/>
</dbReference>
<evidence type="ECO:0000256" key="4">
    <source>
        <dbReference type="ARBA" id="ARBA00023284"/>
    </source>
</evidence>